<protein>
    <submittedName>
        <fullName evidence="2">Uncharacterized protein</fullName>
    </submittedName>
</protein>
<accession>A0A5J5AZ07</accession>
<dbReference type="PANTHER" id="PTHR45748:SF21">
    <property type="entry name" value="1-PHOSPHATIDYLINOSITOL-3-PHOSPHATE 5-KINASE FAB1A"/>
    <property type="match status" value="1"/>
</dbReference>
<proteinExistence type="predicted"/>
<dbReference type="GO" id="GO:0000285">
    <property type="term" value="F:1-phosphatidylinositol-3-phosphate 5-kinase activity"/>
    <property type="evidence" value="ECO:0007669"/>
    <property type="project" value="TreeGrafter"/>
</dbReference>
<organism evidence="2 3">
    <name type="scientific">Nyssa sinensis</name>
    <dbReference type="NCBI Taxonomy" id="561372"/>
    <lineage>
        <taxon>Eukaryota</taxon>
        <taxon>Viridiplantae</taxon>
        <taxon>Streptophyta</taxon>
        <taxon>Embryophyta</taxon>
        <taxon>Tracheophyta</taxon>
        <taxon>Spermatophyta</taxon>
        <taxon>Magnoliopsida</taxon>
        <taxon>eudicotyledons</taxon>
        <taxon>Gunneridae</taxon>
        <taxon>Pentapetalae</taxon>
        <taxon>asterids</taxon>
        <taxon>Cornales</taxon>
        <taxon>Nyssaceae</taxon>
        <taxon>Nyssa</taxon>
    </lineage>
</organism>
<dbReference type="GO" id="GO:0046854">
    <property type="term" value="P:phosphatidylinositol phosphate biosynthetic process"/>
    <property type="evidence" value="ECO:0007669"/>
    <property type="project" value="TreeGrafter"/>
</dbReference>
<dbReference type="OrthoDB" id="1739924at2759"/>
<keyword evidence="3" id="KW-1185">Reference proteome</keyword>
<evidence type="ECO:0000313" key="2">
    <source>
        <dbReference type="EMBL" id="KAA8534727.1"/>
    </source>
</evidence>
<gene>
    <name evidence="2" type="ORF">F0562_029831</name>
</gene>
<dbReference type="PANTHER" id="PTHR45748">
    <property type="entry name" value="1-PHOSPHATIDYLINOSITOL 3-PHOSPHATE 5-KINASE-RELATED"/>
    <property type="match status" value="1"/>
</dbReference>
<feature type="coiled-coil region" evidence="1">
    <location>
        <begin position="248"/>
        <end position="282"/>
    </location>
</feature>
<sequence>MRRLDLRKKSFLPRLLTIRVFWCPYQRAVYGRDLCVNTPIFFELSTMEALISLWGGFLRDHLFDQGYRCSSCEMPSEAHVHCYTHRQGSLTIFVKKLMELLLPGEREGKIWMWHRCLRCPRTNGFPPATRRVVMSDAAWGLSFGKFLELSFSNHAAASRVASCGHSLHRDCLRFYGYGRMVACFRYASIDVHSVYLPPPKLEFNYDDQEWIKKEADEVSNRGNLLFAEVYHALHQISEKMSLDSGINAPVARQRIAELEGILQKEKEEFEELLQKALKKEVKVGQPAINILEINRLKRKLVLDSYVWDQSLIYVVSLNNGNLQEGLNNLIPKLKEKPFSSSERSPEMNVASKPGKGFSSCDSFLLDAKPDNIDQLDQPGGVRKGRDMDQALDYRKEDEVYLSTSTDIRDQSDSLESGKTVQRALLEGQFPIMGKFC</sequence>
<keyword evidence="1" id="KW-0175">Coiled coil</keyword>
<evidence type="ECO:0000256" key="1">
    <source>
        <dbReference type="SAM" id="Coils"/>
    </source>
</evidence>
<dbReference type="AlphaFoldDB" id="A0A5J5AZ07"/>
<name>A0A5J5AZ07_9ASTE</name>
<evidence type="ECO:0000313" key="3">
    <source>
        <dbReference type="Proteomes" id="UP000325577"/>
    </source>
</evidence>
<dbReference type="GO" id="GO:0010008">
    <property type="term" value="C:endosome membrane"/>
    <property type="evidence" value="ECO:0007669"/>
    <property type="project" value="TreeGrafter"/>
</dbReference>
<dbReference type="Proteomes" id="UP000325577">
    <property type="component" value="Linkage Group LG17"/>
</dbReference>
<dbReference type="EMBL" id="CM018040">
    <property type="protein sequence ID" value="KAA8534727.1"/>
    <property type="molecule type" value="Genomic_DNA"/>
</dbReference>
<reference evidence="2 3" key="1">
    <citation type="submission" date="2019-09" db="EMBL/GenBank/DDBJ databases">
        <title>A chromosome-level genome assembly of the Chinese tupelo Nyssa sinensis.</title>
        <authorList>
            <person name="Yang X."/>
            <person name="Kang M."/>
            <person name="Yang Y."/>
            <person name="Xiong H."/>
            <person name="Wang M."/>
            <person name="Zhang Z."/>
            <person name="Wang Z."/>
            <person name="Wu H."/>
            <person name="Ma T."/>
            <person name="Liu J."/>
            <person name="Xi Z."/>
        </authorList>
    </citation>
    <scope>NUCLEOTIDE SEQUENCE [LARGE SCALE GENOMIC DNA]</scope>
    <source>
        <strain evidence="2">J267</strain>
        <tissue evidence="2">Leaf</tissue>
    </source>
</reference>